<dbReference type="EMBL" id="JACJII010000001">
    <property type="protein sequence ID" value="MBA9001812.1"/>
    <property type="molecule type" value="Genomic_DNA"/>
</dbReference>
<comment type="caution">
    <text evidence="1">The sequence shown here is derived from an EMBL/GenBank/DDBJ whole genome shotgun (WGS) entry which is preliminary data.</text>
</comment>
<dbReference type="RefSeq" id="WP_182704009.1">
    <property type="nucleotide sequence ID" value="NZ_JACJII010000001.1"/>
</dbReference>
<protein>
    <submittedName>
        <fullName evidence="1">Uncharacterized protein</fullName>
    </submittedName>
</protein>
<dbReference type="Proteomes" id="UP000539313">
    <property type="component" value="Unassembled WGS sequence"/>
</dbReference>
<evidence type="ECO:0000313" key="1">
    <source>
        <dbReference type="EMBL" id="MBA9001812.1"/>
    </source>
</evidence>
<keyword evidence="2" id="KW-1185">Reference proteome</keyword>
<gene>
    <name evidence="1" type="ORF">HNR21_000694</name>
</gene>
<accession>A0A7W3MTV9</accession>
<reference evidence="1 2" key="1">
    <citation type="submission" date="2020-08" db="EMBL/GenBank/DDBJ databases">
        <title>Sequencing the genomes of 1000 actinobacteria strains.</title>
        <authorList>
            <person name="Klenk H.-P."/>
        </authorList>
    </citation>
    <scope>NUCLEOTIDE SEQUENCE [LARGE SCALE GENOMIC DNA]</scope>
    <source>
        <strain evidence="1 2">DSM 45823</strain>
    </source>
</reference>
<sequence>MTETSMAEWWDLVNALLYNMQFVRVLDDKAVEEYAQHLVVRTELDLTPAQEHALLVNALRSDERLTERFSKHSEEAVRDFLGRVVARMEAMRPWPTPPYQALPPERWADFADARPIGRIGTWYVDVQTRLRKVFWGLPDDERGTSVLMLRLCSGEEVALVGPWWPDSDDVAVLTRDADRAAETLAAFLDATGFTADEVAPVAA</sequence>
<name>A0A7W3MTV9_9ACTN</name>
<proteinExistence type="predicted"/>
<evidence type="ECO:0000313" key="2">
    <source>
        <dbReference type="Proteomes" id="UP000539313"/>
    </source>
</evidence>
<dbReference type="AlphaFoldDB" id="A0A7W3MTV9"/>
<organism evidence="1 2">
    <name type="scientific">Thermomonospora cellulosilytica</name>
    <dbReference type="NCBI Taxonomy" id="1411118"/>
    <lineage>
        <taxon>Bacteria</taxon>
        <taxon>Bacillati</taxon>
        <taxon>Actinomycetota</taxon>
        <taxon>Actinomycetes</taxon>
        <taxon>Streptosporangiales</taxon>
        <taxon>Thermomonosporaceae</taxon>
        <taxon>Thermomonospora</taxon>
    </lineage>
</organism>